<accession>A0A6L5YC80</accession>
<dbReference type="InterPro" id="IPR032466">
    <property type="entry name" value="Metal_Hydrolase"/>
</dbReference>
<name>A0A6L5YC80_9BACT</name>
<dbReference type="Gene3D" id="3.30.1490.130">
    <property type="entry name" value="D-aminoacylase. Domain 3"/>
    <property type="match status" value="1"/>
</dbReference>
<dbReference type="InterPro" id="IPR013108">
    <property type="entry name" value="Amidohydro_3"/>
</dbReference>
<evidence type="ECO:0000259" key="1">
    <source>
        <dbReference type="Pfam" id="PF07969"/>
    </source>
</evidence>
<dbReference type="InterPro" id="IPR011059">
    <property type="entry name" value="Metal-dep_hydrolase_composite"/>
</dbReference>
<dbReference type="GO" id="GO:0016812">
    <property type="term" value="F:hydrolase activity, acting on carbon-nitrogen (but not peptide) bonds, in cyclic amides"/>
    <property type="evidence" value="ECO:0007669"/>
    <property type="project" value="TreeGrafter"/>
</dbReference>
<dbReference type="EMBL" id="VUNH01000008">
    <property type="protein sequence ID" value="MST55936.1"/>
    <property type="molecule type" value="Genomic_DNA"/>
</dbReference>
<dbReference type="PANTHER" id="PTHR11647">
    <property type="entry name" value="HYDRANTOINASE/DIHYDROPYRIMIDINASE FAMILY MEMBER"/>
    <property type="match status" value="1"/>
</dbReference>
<comment type="caution">
    <text evidence="2">The sequence shown here is derived from an EMBL/GenBank/DDBJ whole genome shotgun (WGS) entry which is preliminary data.</text>
</comment>
<dbReference type="Gene3D" id="3.20.20.140">
    <property type="entry name" value="Metal-dependent hydrolases"/>
    <property type="match status" value="1"/>
</dbReference>
<keyword evidence="3" id="KW-1185">Reference proteome</keyword>
<dbReference type="InterPro" id="IPR050378">
    <property type="entry name" value="Metallo-dep_Hydrolases_sf"/>
</dbReference>
<dbReference type="SUPFAM" id="SSF51556">
    <property type="entry name" value="Metallo-dependent hydrolases"/>
    <property type="match status" value="1"/>
</dbReference>
<dbReference type="SUPFAM" id="SSF51338">
    <property type="entry name" value="Composite domain of metallo-dependent hydrolases"/>
    <property type="match status" value="1"/>
</dbReference>
<sequence length="529" mass="57939">MTYDLLLKNGMCYAGDGKEGFCADVAVKDGKIAAVGSVQAEARRTIDAAGLAVAPGFIDTHSHSDLVALVEPEIANKTTQGVTTDIIGQDGMSLAPVVPEFLSSWEKTMAGLEGQYPVDWKWRSAEDYLKRLDAMPLGPNLAYLAPTGNIRMCVMGLENRPATASEIDMMKDLLEKCIGAGAVGLSTGLIYPPSNYMTEDEIAAVTSVLTKYNLPFVIHQRSEADDILNSMDEVFRISRKSGCPIHFSHFKVCGMKNAHLFDAVMKKLDEGEKDIQLSFDQYPYAAGSTAFSVILPPWAHDGGAEKCLARLADKDARARMKTDIAKGIPGWDNFVDFAGMENIFVTFVKTPKNADLVGKNMIEIGQIRGKDPFDASFDLLLEEELAVGLVDFYGLEEHVEAIMAHRLQNPCTDGILGARPHPRVYGSFSRILGRYVRERKLMTLPEAIRKMTSRPASIFKMKERGLLREGYAADIAVFDPETVADKATYTDPTQYSAGIPYVIVNGRLVVDGGQIAKGKAGKVLRFDKE</sequence>
<dbReference type="GO" id="GO:0005829">
    <property type="term" value="C:cytosol"/>
    <property type="evidence" value="ECO:0007669"/>
    <property type="project" value="TreeGrafter"/>
</dbReference>
<proteinExistence type="predicted"/>
<evidence type="ECO:0000313" key="3">
    <source>
        <dbReference type="Proteomes" id="UP000473699"/>
    </source>
</evidence>
<dbReference type="InterPro" id="IPR023100">
    <property type="entry name" value="D-aminoacylase_insert_dom_sf"/>
</dbReference>
<feature type="domain" description="Amidohydrolase 3" evidence="1">
    <location>
        <begin position="44"/>
        <end position="285"/>
    </location>
</feature>
<dbReference type="CDD" id="cd01297">
    <property type="entry name" value="D-aminoacylase"/>
    <property type="match status" value="1"/>
</dbReference>
<dbReference type="Proteomes" id="UP000473699">
    <property type="component" value="Unassembled WGS sequence"/>
</dbReference>
<evidence type="ECO:0000313" key="2">
    <source>
        <dbReference type="EMBL" id="MST55936.1"/>
    </source>
</evidence>
<dbReference type="RefSeq" id="WP_154529025.1">
    <property type="nucleotide sequence ID" value="NZ_VUNH01000008.1"/>
</dbReference>
<protein>
    <submittedName>
        <fullName evidence="2">D-aminoacylase</fullName>
    </submittedName>
</protein>
<dbReference type="AlphaFoldDB" id="A0A6L5YC80"/>
<dbReference type="Pfam" id="PF07969">
    <property type="entry name" value="Amidohydro_3"/>
    <property type="match status" value="2"/>
</dbReference>
<feature type="domain" description="Amidohydrolase 3" evidence="1">
    <location>
        <begin position="418"/>
        <end position="510"/>
    </location>
</feature>
<organism evidence="2 3">
    <name type="scientific">Pyramidobacter porci</name>
    <dbReference type="NCBI Taxonomy" id="2605789"/>
    <lineage>
        <taxon>Bacteria</taxon>
        <taxon>Thermotogati</taxon>
        <taxon>Synergistota</taxon>
        <taxon>Synergistia</taxon>
        <taxon>Synergistales</taxon>
        <taxon>Dethiosulfovibrionaceae</taxon>
        <taxon>Pyramidobacter</taxon>
    </lineage>
</organism>
<dbReference type="GO" id="GO:0016811">
    <property type="term" value="F:hydrolase activity, acting on carbon-nitrogen (but not peptide) bonds, in linear amides"/>
    <property type="evidence" value="ECO:0007669"/>
    <property type="project" value="InterPro"/>
</dbReference>
<reference evidence="2 3" key="1">
    <citation type="submission" date="2019-08" db="EMBL/GenBank/DDBJ databases">
        <title>In-depth cultivation of the pig gut microbiome towards novel bacterial diversity and tailored functional studies.</title>
        <authorList>
            <person name="Wylensek D."/>
            <person name="Hitch T.C.A."/>
            <person name="Clavel T."/>
        </authorList>
    </citation>
    <scope>NUCLEOTIDE SEQUENCE [LARGE SCALE GENOMIC DNA]</scope>
    <source>
        <strain evidence="2 3">SM-530-WT-4B</strain>
    </source>
</reference>
<dbReference type="Gene3D" id="2.30.40.10">
    <property type="entry name" value="Urease, subunit C, domain 1"/>
    <property type="match status" value="1"/>
</dbReference>
<dbReference type="PANTHER" id="PTHR11647:SF1">
    <property type="entry name" value="COLLAPSIN RESPONSE MEDIATOR PROTEIN"/>
    <property type="match status" value="1"/>
</dbReference>
<gene>
    <name evidence="2" type="ORF">FYJ74_07830</name>
</gene>